<dbReference type="EMBL" id="JMCC02000031">
    <property type="protein sequence ID" value="KIG16847.1"/>
    <property type="molecule type" value="Genomic_DNA"/>
</dbReference>
<feature type="region of interest" description="Disordered" evidence="1">
    <location>
        <begin position="1"/>
        <end position="44"/>
    </location>
</feature>
<name>A0A0C2DAC2_9BACT</name>
<evidence type="ECO:0000313" key="2">
    <source>
        <dbReference type="EMBL" id="KIG16847.1"/>
    </source>
</evidence>
<protein>
    <submittedName>
        <fullName evidence="2">Uncharacterized protein</fullName>
    </submittedName>
</protein>
<evidence type="ECO:0000313" key="3">
    <source>
        <dbReference type="Proteomes" id="UP000031599"/>
    </source>
</evidence>
<feature type="compositionally biased region" description="Polar residues" evidence="1">
    <location>
        <begin position="15"/>
        <end position="27"/>
    </location>
</feature>
<gene>
    <name evidence="2" type="ORF">DB30_04009</name>
</gene>
<comment type="caution">
    <text evidence="2">The sequence shown here is derived from an EMBL/GenBank/DDBJ whole genome shotgun (WGS) entry which is preliminary data.</text>
</comment>
<sequence length="44" mass="4828">MHRATIHRFVDSLRGVSSHSTHSQGGAQANRDVRARQKTSPLCA</sequence>
<dbReference type="AlphaFoldDB" id="A0A0C2DAC2"/>
<accession>A0A0C2DAC2</accession>
<proteinExistence type="predicted"/>
<evidence type="ECO:0000256" key="1">
    <source>
        <dbReference type="SAM" id="MobiDB-lite"/>
    </source>
</evidence>
<reference evidence="2 3" key="1">
    <citation type="submission" date="2014-12" db="EMBL/GenBank/DDBJ databases">
        <title>Genome assembly of Enhygromyxa salina DSM 15201.</title>
        <authorList>
            <person name="Sharma G."/>
            <person name="Subramanian S."/>
        </authorList>
    </citation>
    <scope>NUCLEOTIDE SEQUENCE [LARGE SCALE GENOMIC DNA]</scope>
    <source>
        <strain evidence="2 3">DSM 15201</strain>
    </source>
</reference>
<organism evidence="2 3">
    <name type="scientific">Enhygromyxa salina</name>
    <dbReference type="NCBI Taxonomy" id="215803"/>
    <lineage>
        <taxon>Bacteria</taxon>
        <taxon>Pseudomonadati</taxon>
        <taxon>Myxococcota</taxon>
        <taxon>Polyangia</taxon>
        <taxon>Nannocystales</taxon>
        <taxon>Nannocystaceae</taxon>
        <taxon>Enhygromyxa</taxon>
    </lineage>
</organism>
<dbReference type="Proteomes" id="UP000031599">
    <property type="component" value="Unassembled WGS sequence"/>
</dbReference>